<reference evidence="6 7" key="1">
    <citation type="submission" date="2024-10" db="EMBL/GenBank/DDBJ databases">
        <title>The Natural Products Discovery Center: Release of the First 8490 Sequenced Strains for Exploring Actinobacteria Biosynthetic Diversity.</title>
        <authorList>
            <person name="Kalkreuter E."/>
            <person name="Kautsar S.A."/>
            <person name="Yang D."/>
            <person name="Bader C.D."/>
            <person name="Teijaro C.N."/>
            <person name="Fluegel L."/>
            <person name="Davis C.M."/>
            <person name="Simpson J.R."/>
            <person name="Lauterbach L."/>
            <person name="Steele A.D."/>
            <person name="Gui C."/>
            <person name="Meng S."/>
            <person name="Li G."/>
            <person name="Viehrig K."/>
            <person name="Ye F."/>
            <person name="Su P."/>
            <person name="Kiefer A.F."/>
            <person name="Nichols A."/>
            <person name="Cepeda A.J."/>
            <person name="Yan W."/>
            <person name="Fan B."/>
            <person name="Jiang Y."/>
            <person name="Adhikari A."/>
            <person name="Zheng C.-J."/>
            <person name="Schuster L."/>
            <person name="Cowan T.M."/>
            <person name="Smanski M.J."/>
            <person name="Chevrette M.G."/>
            <person name="De Carvalho L.P.S."/>
            <person name="Shen B."/>
        </authorList>
    </citation>
    <scope>NUCLEOTIDE SEQUENCE [LARGE SCALE GENOMIC DNA]</scope>
    <source>
        <strain evidence="6 7">NPDC019275</strain>
    </source>
</reference>
<dbReference type="Proteomes" id="UP001611415">
    <property type="component" value="Unassembled WGS sequence"/>
</dbReference>
<dbReference type="Gene3D" id="1.10.357.10">
    <property type="entry name" value="Tetracycline Repressor, domain 2"/>
    <property type="match status" value="1"/>
</dbReference>
<proteinExistence type="predicted"/>
<dbReference type="InterPro" id="IPR001647">
    <property type="entry name" value="HTH_TetR"/>
</dbReference>
<evidence type="ECO:0000256" key="4">
    <source>
        <dbReference type="PROSITE-ProRule" id="PRU00335"/>
    </source>
</evidence>
<gene>
    <name evidence="6" type="ORF">ACH49W_12295</name>
</gene>
<evidence type="ECO:0000313" key="7">
    <source>
        <dbReference type="Proteomes" id="UP001611415"/>
    </source>
</evidence>
<dbReference type="SUPFAM" id="SSF46689">
    <property type="entry name" value="Homeodomain-like"/>
    <property type="match status" value="1"/>
</dbReference>
<evidence type="ECO:0000259" key="5">
    <source>
        <dbReference type="PROSITE" id="PS50977"/>
    </source>
</evidence>
<dbReference type="SUPFAM" id="SSF48498">
    <property type="entry name" value="Tetracyclin repressor-like, C-terminal domain"/>
    <property type="match status" value="1"/>
</dbReference>
<comment type="caution">
    <text evidence="6">The sequence shown here is derived from an EMBL/GenBank/DDBJ whole genome shotgun (WGS) entry which is preliminary data.</text>
</comment>
<keyword evidence="7" id="KW-1185">Reference proteome</keyword>
<evidence type="ECO:0000313" key="6">
    <source>
        <dbReference type="EMBL" id="MFI2474147.1"/>
    </source>
</evidence>
<evidence type="ECO:0000256" key="2">
    <source>
        <dbReference type="ARBA" id="ARBA00023125"/>
    </source>
</evidence>
<organism evidence="6 7">
    <name type="scientific">Nocardia xishanensis</name>
    <dbReference type="NCBI Taxonomy" id="238964"/>
    <lineage>
        <taxon>Bacteria</taxon>
        <taxon>Bacillati</taxon>
        <taxon>Actinomycetota</taxon>
        <taxon>Actinomycetes</taxon>
        <taxon>Mycobacteriales</taxon>
        <taxon>Nocardiaceae</taxon>
        <taxon>Nocardia</taxon>
    </lineage>
</organism>
<keyword evidence="1" id="KW-0805">Transcription regulation</keyword>
<evidence type="ECO:0000256" key="3">
    <source>
        <dbReference type="ARBA" id="ARBA00023163"/>
    </source>
</evidence>
<dbReference type="EMBL" id="JBIRYO010000006">
    <property type="protein sequence ID" value="MFI2474147.1"/>
    <property type="molecule type" value="Genomic_DNA"/>
</dbReference>
<name>A0ABW7WZ99_9NOCA</name>
<dbReference type="RefSeq" id="WP_357401202.1">
    <property type="nucleotide sequence ID" value="NZ_JBEYCD010000002.1"/>
</dbReference>
<dbReference type="Pfam" id="PF02909">
    <property type="entry name" value="TetR_C_1"/>
    <property type="match status" value="1"/>
</dbReference>
<dbReference type="InterPro" id="IPR009057">
    <property type="entry name" value="Homeodomain-like_sf"/>
</dbReference>
<dbReference type="InterPro" id="IPR036271">
    <property type="entry name" value="Tet_transcr_reg_TetR-rel_C_sf"/>
</dbReference>
<keyword evidence="2 4" id="KW-0238">DNA-binding</keyword>
<accession>A0ABW7WZ99</accession>
<keyword evidence="3" id="KW-0804">Transcription</keyword>
<feature type="DNA-binding region" description="H-T-H motif" evidence="4">
    <location>
        <begin position="43"/>
        <end position="62"/>
    </location>
</feature>
<evidence type="ECO:0000256" key="1">
    <source>
        <dbReference type="ARBA" id="ARBA00023015"/>
    </source>
</evidence>
<dbReference type="InterPro" id="IPR004111">
    <property type="entry name" value="Repressor_TetR_C"/>
</dbReference>
<sequence>MSAAKSIPEGERRIRPARRSFTEAQVVDTALLLLDEGGAAAVSIRAVAGRLGVNPNAVYTYVASRADLERAVIERVLGSAPLPVLADPAVEWRSAIVEFAIELRRRVLEHPAVAALMMTAPMDGPAARDVGEALLACLARGGLSPDRRARAAYAVMVQVIGAIAMEVAETDGRPPLPPESERIAQRRAALAEIPADRWPHTHESRDVMAQWIGAEQFAWSLRALLNGLSAG</sequence>
<dbReference type="Pfam" id="PF00440">
    <property type="entry name" value="TetR_N"/>
    <property type="match status" value="1"/>
</dbReference>
<feature type="domain" description="HTH tetR-type" evidence="5">
    <location>
        <begin position="20"/>
        <end position="80"/>
    </location>
</feature>
<dbReference type="PROSITE" id="PS50977">
    <property type="entry name" value="HTH_TETR_2"/>
    <property type="match status" value="1"/>
</dbReference>
<protein>
    <submittedName>
        <fullName evidence="6">TetR/AcrR family transcriptional regulator</fullName>
    </submittedName>
</protein>